<protein>
    <submittedName>
        <fullName evidence="1">Uncharacterized protein</fullName>
    </submittedName>
</protein>
<organism evidence="1">
    <name type="scientific">marine metagenome</name>
    <dbReference type="NCBI Taxonomy" id="408172"/>
    <lineage>
        <taxon>unclassified sequences</taxon>
        <taxon>metagenomes</taxon>
        <taxon>ecological metagenomes</taxon>
    </lineage>
</organism>
<sequence>VEVSEHIANLWIPGGFCYFCCGVWNKYGRLGLADTTKSGSFSPDLNILGSSVFLTMGGSNGGLKAGWVLNGL</sequence>
<gene>
    <name evidence="1" type="ORF">METZ01_LOCUS438468</name>
</gene>
<feature type="non-terminal residue" evidence="1">
    <location>
        <position position="1"/>
    </location>
</feature>
<evidence type="ECO:0000313" key="1">
    <source>
        <dbReference type="EMBL" id="SVD85614.1"/>
    </source>
</evidence>
<dbReference type="EMBL" id="UINC01177793">
    <property type="protein sequence ID" value="SVD85614.1"/>
    <property type="molecule type" value="Genomic_DNA"/>
</dbReference>
<accession>A0A382YQX9</accession>
<reference evidence="1" key="1">
    <citation type="submission" date="2018-05" db="EMBL/GenBank/DDBJ databases">
        <authorList>
            <person name="Lanie J.A."/>
            <person name="Ng W.-L."/>
            <person name="Kazmierczak K.M."/>
            <person name="Andrzejewski T.M."/>
            <person name="Davidsen T.M."/>
            <person name="Wayne K.J."/>
            <person name="Tettelin H."/>
            <person name="Glass J.I."/>
            <person name="Rusch D."/>
            <person name="Podicherti R."/>
            <person name="Tsui H.-C.T."/>
            <person name="Winkler M.E."/>
        </authorList>
    </citation>
    <scope>NUCLEOTIDE SEQUENCE</scope>
</reference>
<feature type="non-terminal residue" evidence="1">
    <location>
        <position position="72"/>
    </location>
</feature>
<name>A0A382YQX9_9ZZZZ</name>
<dbReference type="AlphaFoldDB" id="A0A382YQX9"/>
<proteinExistence type="predicted"/>